<accession>A0A382X1H0</accession>
<dbReference type="EMBL" id="UINC01164043">
    <property type="protein sequence ID" value="SVD64679.1"/>
    <property type="molecule type" value="Genomic_DNA"/>
</dbReference>
<feature type="non-terminal residue" evidence="2">
    <location>
        <position position="1"/>
    </location>
</feature>
<gene>
    <name evidence="2" type="ORF">METZ01_LOCUS417533</name>
</gene>
<feature type="coiled-coil region" evidence="1">
    <location>
        <begin position="110"/>
        <end position="144"/>
    </location>
</feature>
<reference evidence="2" key="1">
    <citation type="submission" date="2018-05" db="EMBL/GenBank/DDBJ databases">
        <authorList>
            <person name="Lanie J.A."/>
            <person name="Ng W.-L."/>
            <person name="Kazmierczak K.M."/>
            <person name="Andrzejewski T.M."/>
            <person name="Davidsen T.M."/>
            <person name="Wayne K.J."/>
            <person name="Tettelin H."/>
            <person name="Glass J.I."/>
            <person name="Rusch D."/>
            <person name="Podicherti R."/>
            <person name="Tsui H.-C.T."/>
            <person name="Winkler M.E."/>
        </authorList>
    </citation>
    <scope>NUCLEOTIDE SEQUENCE</scope>
</reference>
<name>A0A382X1H0_9ZZZZ</name>
<protein>
    <submittedName>
        <fullName evidence="2">Uncharacterized protein</fullName>
    </submittedName>
</protein>
<evidence type="ECO:0000313" key="2">
    <source>
        <dbReference type="EMBL" id="SVD64679.1"/>
    </source>
</evidence>
<proteinExistence type="predicted"/>
<keyword evidence="1" id="KW-0175">Coiled coil</keyword>
<organism evidence="2">
    <name type="scientific">marine metagenome</name>
    <dbReference type="NCBI Taxonomy" id="408172"/>
    <lineage>
        <taxon>unclassified sequences</taxon>
        <taxon>metagenomes</taxon>
        <taxon>ecological metagenomes</taxon>
    </lineage>
</organism>
<evidence type="ECO:0000256" key="1">
    <source>
        <dbReference type="SAM" id="Coils"/>
    </source>
</evidence>
<feature type="non-terminal residue" evidence="2">
    <location>
        <position position="273"/>
    </location>
</feature>
<sequence>QLIGLAIAGYFPPLVNYLPNRTYLTSENAPPPINPKLQQCIEEITFPFYEEHENEIRSGVDLISQINVDYLPEKYKNSLLSSQKLVLATFDLVKDIQQKDSQLEKFISGYENLHHKVRKIQVDIRNIEEDITKLKQRKMRLERNGMENDPLVIKQISESIKTFEQMKVELLDSIPPQWETERGKFEILKKEARASRQKYRRNSDSAYEPLIQLRSVLNSTQELLEVEILLNSIKSIIEKEQPDSAMKRIKDIESTLGSIEGASSIKSKISKAR</sequence>
<dbReference type="AlphaFoldDB" id="A0A382X1H0"/>